<evidence type="ECO:0000313" key="3">
    <source>
        <dbReference type="Proteomes" id="UP000242765"/>
    </source>
</evidence>
<feature type="transmembrane region" description="Helical" evidence="1">
    <location>
        <begin position="7"/>
        <end position="23"/>
    </location>
</feature>
<dbReference type="GO" id="GO:0006508">
    <property type="term" value="P:proteolysis"/>
    <property type="evidence" value="ECO:0007669"/>
    <property type="project" value="UniProtKB-KW"/>
</dbReference>
<gene>
    <name evidence="2" type="ORF">B9T28_01760</name>
</gene>
<accession>A0A1Y3CLN0</accession>
<keyword evidence="1" id="KW-1133">Transmembrane helix</keyword>
<name>A0A1Y3CLN0_9GAMM</name>
<evidence type="ECO:0000313" key="2">
    <source>
        <dbReference type="EMBL" id="OTG67378.1"/>
    </source>
</evidence>
<feature type="transmembrane region" description="Helical" evidence="1">
    <location>
        <begin position="52"/>
        <end position="69"/>
    </location>
</feature>
<keyword evidence="1" id="KW-0812">Transmembrane</keyword>
<keyword evidence="2" id="KW-0645">Protease</keyword>
<feature type="transmembrane region" description="Helical" evidence="1">
    <location>
        <begin position="29"/>
        <end position="45"/>
    </location>
</feature>
<proteinExistence type="predicted"/>
<feature type="transmembrane region" description="Helical" evidence="1">
    <location>
        <begin position="125"/>
        <end position="145"/>
    </location>
</feature>
<evidence type="ECO:0000256" key="1">
    <source>
        <dbReference type="SAM" id="Phobius"/>
    </source>
</evidence>
<keyword evidence="2" id="KW-0378">Hydrolase</keyword>
<protein>
    <submittedName>
        <fullName evidence="2">Clp protease</fullName>
    </submittedName>
</protein>
<feature type="transmembrane region" description="Helical" evidence="1">
    <location>
        <begin position="75"/>
        <end position="95"/>
    </location>
</feature>
<reference evidence="2 3" key="1">
    <citation type="submission" date="2017-04" db="EMBL/GenBank/DDBJ databases">
        <title>High diversity of culturable Acinetobacter species in natural soil and water ecosystems.</title>
        <authorList>
            <person name="Nemec A."/>
            <person name="Radolfova-Krizova L."/>
        </authorList>
    </citation>
    <scope>NUCLEOTIDE SEQUENCE [LARGE SCALE GENOMIC DNA]</scope>
    <source>
        <strain evidence="2 3">ANC 4999</strain>
    </source>
</reference>
<dbReference type="STRING" id="1977882.B9T28_01760"/>
<feature type="transmembrane region" description="Helical" evidence="1">
    <location>
        <begin position="151"/>
        <end position="172"/>
    </location>
</feature>
<dbReference type="GO" id="GO:0008233">
    <property type="term" value="F:peptidase activity"/>
    <property type="evidence" value="ECO:0007669"/>
    <property type="project" value="UniProtKB-KW"/>
</dbReference>
<dbReference type="RefSeq" id="WP_086202235.1">
    <property type="nucleotide sequence ID" value="NZ_NEGB01000001.1"/>
</dbReference>
<dbReference type="OrthoDB" id="8537043at2"/>
<organism evidence="2 3">
    <name type="scientific">Acinetobacter silvestris</name>
    <dbReference type="NCBI Taxonomy" id="1977882"/>
    <lineage>
        <taxon>Bacteria</taxon>
        <taxon>Pseudomonadati</taxon>
        <taxon>Pseudomonadota</taxon>
        <taxon>Gammaproteobacteria</taxon>
        <taxon>Moraxellales</taxon>
        <taxon>Moraxellaceae</taxon>
        <taxon>Acinetobacter</taxon>
    </lineage>
</organism>
<comment type="caution">
    <text evidence="2">The sequence shown here is derived from an EMBL/GenBank/DDBJ whole genome shotgun (WGS) entry which is preliminary data.</text>
</comment>
<dbReference type="EMBL" id="NEGB01000001">
    <property type="protein sequence ID" value="OTG67378.1"/>
    <property type="molecule type" value="Genomic_DNA"/>
</dbReference>
<dbReference type="Proteomes" id="UP000242765">
    <property type="component" value="Unassembled WGS sequence"/>
</dbReference>
<dbReference type="GO" id="GO:0016020">
    <property type="term" value="C:membrane"/>
    <property type="evidence" value="ECO:0007669"/>
    <property type="project" value="InterPro"/>
</dbReference>
<keyword evidence="1" id="KW-0472">Membrane</keyword>
<keyword evidence="3" id="KW-1185">Reference proteome</keyword>
<sequence>MKHFIRGGVVILLILYPFLVGWSLSHGQFVWVSVLLLVLGILRLCSKSHNLMWPLTWFAILCGGLSLLLNNQAWLKMYPVCMSVGAFLIFASTLIKPPSMIERFARLAEPNLPESGVIWTRKVTIVWCFFFVMNALVALATVLFAPMHVWVIYNGFISYVLMGILLLGEFILRKHHQGFNQEQNSDSSKDSQFNHHQS</sequence>
<dbReference type="AlphaFoldDB" id="A0A1Y3CLN0"/>